<gene>
    <name evidence="2" type="ORF">SAMN04488052_103334</name>
</gene>
<feature type="region of interest" description="Disordered" evidence="1">
    <location>
        <begin position="48"/>
        <end position="81"/>
    </location>
</feature>
<protein>
    <submittedName>
        <fullName evidence="2">Uncharacterized protein</fullName>
    </submittedName>
</protein>
<sequence>MTVQGFRSWLLTRITGAFLLWVISLSVAAGYACAPLLDAGSPLLADSGNGTLQSQSAPDACSEHPPDTQGSVSKPLADASHGLDVDGASSYGTLGRAAFGSPSITSVLTSRHRMSAGSQPVYLATARLRL</sequence>
<evidence type="ECO:0000256" key="1">
    <source>
        <dbReference type="SAM" id="MobiDB-lite"/>
    </source>
</evidence>
<reference evidence="2 3" key="1">
    <citation type="submission" date="2016-10" db="EMBL/GenBank/DDBJ databases">
        <authorList>
            <person name="de Groot N.N."/>
        </authorList>
    </citation>
    <scope>NUCLEOTIDE SEQUENCE [LARGE SCALE GENOMIC DNA]</scope>
    <source>
        <strain evidence="2 3">CGMCC 1.6291</strain>
    </source>
</reference>
<dbReference type="RefSeq" id="WP_139209188.1">
    <property type="nucleotide sequence ID" value="NZ_FOEG01000003.1"/>
</dbReference>
<dbReference type="EMBL" id="FOEG01000003">
    <property type="protein sequence ID" value="SEO84486.1"/>
    <property type="molecule type" value="Genomic_DNA"/>
</dbReference>
<dbReference type="Proteomes" id="UP000199657">
    <property type="component" value="Unassembled WGS sequence"/>
</dbReference>
<proteinExistence type="predicted"/>
<accession>A0A1H8T125</accession>
<dbReference type="PROSITE" id="PS51257">
    <property type="entry name" value="PROKAR_LIPOPROTEIN"/>
    <property type="match status" value="1"/>
</dbReference>
<dbReference type="STRING" id="406100.SAMN04488052_103334"/>
<feature type="compositionally biased region" description="Polar residues" evidence="1">
    <location>
        <begin position="48"/>
        <end position="57"/>
    </location>
</feature>
<organism evidence="2 3">
    <name type="scientific">Aquisalimonas asiatica</name>
    <dbReference type="NCBI Taxonomy" id="406100"/>
    <lineage>
        <taxon>Bacteria</taxon>
        <taxon>Pseudomonadati</taxon>
        <taxon>Pseudomonadota</taxon>
        <taxon>Gammaproteobacteria</taxon>
        <taxon>Chromatiales</taxon>
        <taxon>Ectothiorhodospiraceae</taxon>
        <taxon>Aquisalimonas</taxon>
    </lineage>
</organism>
<evidence type="ECO:0000313" key="3">
    <source>
        <dbReference type="Proteomes" id="UP000199657"/>
    </source>
</evidence>
<evidence type="ECO:0000313" key="2">
    <source>
        <dbReference type="EMBL" id="SEO84486.1"/>
    </source>
</evidence>
<dbReference type="AlphaFoldDB" id="A0A1H8T125"/>
<name>A0A1H8T125_9GAMM</name>
<keyword evidence="3" id="KW-1185">Reference proteome</keyword>